<comment type="caution">
    <text evidence="2">The sequence shown here is derived from an EMBL/GenBank/DDBJ whole genome shotgun (WGS) entry which is preliminary data.</text>
</comment>
<evidence type="ECO:0000313" key="3">
    <source>
        <dbReference type="Proteomes" id="UP000244224"/>
    </source>
</evidence>
<evidence type="ECO:0000313" key="2">
    <source>
        <dbReference type="EMBL" id="PTX48571.1"/>
    </source>
</evidence>
<dbReference type="SUPFAM" id="SSF55729">
    <property type="entry name" value="Acyl-CoA N-acyltransferases (Nat)"/>
    <property type="match status" value="1"/>
</dbReference>
<proteinExistence type="predicted"/>
<dbReference type="PANTHER" id="PTHR43233">
    <property type="entry name" value="FAMILY N-ACETYLTRANSFERASE, PUTATIVE (AFU_ORTHOLOGUE AFUA_6G03350)-RELATED"/>
    <property type="match status" value="1"/>
</dbReference>
<sequence>MAGNTYKVVRRTPTVGEYMQLRAEAGLSPFSEEAATKGLAGTVFAVVLEHGDRVAGMGRLIGDGGCFFQIVDIAVTPSDQGQGLGKTIMGELMEFVTTRLPASAYVSLIADVPANKLYEKFGFVETAPRSLGMARRAR</sequence>
<dbReference type="Gene3D" id="3.40.630.30">
    <property type="match status" value="1"/>
</dbReference>
<protein>
    <submittedName>
        <fullName evidence="2">Acetyltransferase (GNAT) family protein</fullName>
    </submittedName>
</protein>
<name>A0A2T6AXN6_9RHOB</name>
<dbReference type="InterPro" id="IPR000182">
    <property type="entry name" value="GNAT_dom"/>
</dbReference>
<dbReference type="EMBL" id="QBKP01000009">
    <property type="protein sequence ID" value="PTX48571.1"/>
    <property type="molecule type" value="Genomic_DNA"/>
</dbReference>
<keyword evidence="3" id="KW-1185">Reference proteome</keyword>
<dbReference type="RefSeq" id="WP_054304454.1">
    <property type="nucleotide sequence ID" value="NZ_QBKP01000009.1"/>
</dbReference>
<organism evidence="2 3">
    <name type="scientific">Gemmobacter caeni</name>
    <dbReference type="NCBI Taxonomy" id="589035"/>
    <lineage>
        <taxon>Bacteria</taxon>
        <taxon>Pseudomonadati</taxon>
        <taxon>Pseudomonadota</taxon>
        <taxon>Alphaproteobacteria</taxon>
        <taxon>Rhodobacterales</taxon>
        <taxon>Paracoccaceae</taxon>
        <taxon>Gemmobacter</taxon>
    </lineage>
</organism>
<dbReference type="CDD" id="cd04301">
    <property type="entry name" value="NAT_SF"/>
    <property type="match status" value="1"/>
</dbReference>
<keyword evidence="2" id="KW-0808">Transferase</keyword>
<accession>A0A2T6AXN6</accession>
<feature type="domain" description="N-acetyltransferase" evidence="1">
    <location>
        <begin position="6"/>
        <end position="138"/>
    </location>
</feature>
<dbReference type="Proteomes" id="UP000244224">
    <property type="component" value="Unassembled WGS sequence"/>
</dbReference>
<dbReference type="InterPro" id="IPR053144">
    <property type="entry name" value="Acetyltransferase_Butenolide"/>
</dbReference>
<dbReference type="PROSITE" id="PS51186">
    <property type="entry name" value="GNAT"/>
    <property type="match status" value="1"/>
</dbReference>
<dbReference type="AlphaFoldDB" id="A0A2T6AXN6"/>
<dbReference type="Pfam" id="PF13673">
    <property type="entry name" value="Acetyltransf_10"/>
    <property type="match status" value="1"/>
</dbReference>
<dbReference type="PANTHER" id="PTHR43233:SF1">
    <property type="entry name" value="FAMILY N-ACETYLTRANSFERASE, PUTATIVE (AFU_ORTHOLOGUE AFUA_6G03350)-RELATED"/>
    <property type="match status" value="1"/>
</dbReference>
<gene>
    <name evidence="2" type="ORF">C8N34_10978</name>
</gene>
<evidence type="ECO:0000259" key="1">
    <source>
        <dbReference type="PROSITE" id="PS51186"/>
    </source>
</evidence>
<dbReference type="InterPro" id="IPR016181">
    <property type="entry name" value="Acyl_CoA_acyltransferase"/>
</dbReference>
<reference evidence="2 3" key="1">
    <citation type="submission" date="2018-04" db="EMBL/GenBank/DDBJ databases">
        <title>Genomic Encyclopedia of Archaeal and Bacterial Type Strains, Phase II (KMG-II): from individual species to whole genera.</title>
        <authorList>
            <person name="Goeker M."/>
        </authorList>
    </citation>
    <scope>NUCLEOTIDE SEQUENCE [LARGE SCALE GENOMIC DNA]</scope>
    <source>
        <strain evidence="2 3">DSM 21823</strain>
    </source>
</reference>
<dbReference type="GO" id="GO:0016747">
    <property type="term" value="F:acyltransferase activity, transferring groups other than amino-acyl groups"/>
    <property type="evidence" value="ECO:0007669"/>
    <property type="project" value="InterPro"/>
</dbReference>